<dbReference type="EMBL" id="CP002631">
    <property type="protein sequence ID" value="AEB13036.1"/>
    <property type="molecule type" value="Genomic_DNA"/>
</dbReference>
<keyword evidence="2 4" id="KW-0808">Transferase</keyword>
<keyword evidence="1" id="KW-0328">Glycosyltransferase</keyword>
<keyword evidence="3" id="KW-1133">Transmembrane helix</keyword>
<dbReference type="Proteomes" id="UP000006852">
    <property type="component" value="Chromosome"/>
</dbReference>
<keyword evidence="5" id="KW-1185">Reference proteome</keyword>
<name>F2NU72_TRES6</name>
<dbReference type="KEGG" id="tsu:Tresu_0066"/>
<dbReference type="AlphaFoldDB" id="F2NU72"/>
<dbReference type="RefSeq" id="WP_013700347.1">
    <property type="nucleotide sequence ID" value="NC_015385.1"/>
</dbReference>
<reference evidence="5" key="2">
    <citation type="submission" date="2011-04" db="EMBL/GenBank/DDBJ databases">
        <title>The complete genome of chromosome of Treponema succinifaciens DSM 2489.</title>
        <authorList>
            <person name="Lucas S."/>
            <person name="Copeland A."/>
            <person name="Lapidus A."/>
            <person name="Bruce D."/>
            <person name="Goodwin L."/>
            <person name="Pitluck S."/>
            <person name="Peters L."/>
            <person name="Kyrpides N."/>
            <person name="Mavromatis K."/>
            <person name="Ivanova N."/>
            <person name="Ovchinnikova G."/>
            <person name="Teshima H."/>
            <person name="Detter J.C."/>
            <person name="Tapia R."/>
            <person name="Han C."/>
            <person name="Land M."/>
            <person name="Hauser L."/>
            <person name="Markowitz V."/>
            <person name="Cheng J.-F."/>
            <person name="Hugenholtz P."/>
            <person name="Woyke T."/>
            <person name="Wu D."/>
            <person name="Gronow S."/>
            <person name="Wellnitz S."/>
            <person name="Brambilla E."/>
            <person name="Klenk H.-P."/>
            <person name="Eisen J.A."/>
        </authorList>
    </citation>
    <scope>NUCLEOTIDE SEQUENCE [LARGE SCALE GENOMIC DNA]</scope>
    <source>
        <strain evidence="5">ATCC 33096 / DSM 2489 / 6091</strain>
    </source>
</reference>
<reference evidence="4 5" key="1">
    <citation type="journal article" date="2011" name="Stand. Genomic Sci.">
        <title>Complete genome sequence of Treponema succinifaciens type strain (6091).</title>
        <authorList>
            <person name="Han C."/>
            <person name="Gronow S."/>
            <person name="Teshima H."/>
            <person name="Lapidus A."/>
            <person name="Nolan M."/>
            <person name="Lucas S."/>
            <person name="Hammon N."/>
            <person name="Deshpande S."/>
            <person name="Cheng J.F."/>
            <person name="Zeytun A."/>
            <person name="Tapia R."/>
            <person name="Goodwin L."/>
            <person name="Pitluck S."/>
            <person name="Liolios K."/>
            <person name="Pagani I."/>
            <person name="Ivanova N."/>
            <person name="Mavromatis K."/>
            <person name="Mikhailova N."/>
            <person name="Huntemann M."/>
            <person name="Pati A."/>
            <person name="Chen A."/>
            <person name="Palaniappan K."/>
            <person name="Land M."/>
            <person name="Hauser L."/>
            <person name="Brambilla E.M."/>
            <person name="Rohde M."/>
            <person name="Goker M."/>
            <person name="Woyke T."/>
            <person name="Bristow J."/>
            <person name="Eisen J.A."/>
            <person name="Markowitz V."/>
            <person name="Hugenholtz P."/>
            <person name="Kyrpides N.C."/>
            <person name="Klenk H.P."/>
            <person name="Detter J.C."/>
        </authorList>
    </citation>
    <scope>NUCLEOTIDE SEQUENCE [LARGE SCALE GENOMIC DNA]</scope>
    <source>
        <strain evidence="5">ATCC 33096 / DSM 2489 / 6091</strain>
    </source>
</reference>
<protein>
    <submittedName>
        <fullName evidence="4">Glycosyl transferase, WecB/TagA/CpsF family</fullName>
    </submittedName>
</protein>
<evidence type="ECO:0000313" key="5">
    <source>
        <dbReference type="Proteomes" id="UP000006852"/>
    </source>
</evidence>
<dbReference type="HOGENOM" id="CLU_063203_3_1_12"/>
<evidence type="ECO:0000256" key="1">
    <source>
        <dbReference type="ARBA" id="ARBA00022676"/>
    </source>
</evidence>
<accession>F2NU72</accession>
<dbReference type="Pfam" id="PF03808">
    <property type="entry name" value="Glyco_tran_WecG"/>
    <property type="match status" value="1"/>
</dbReference>
<dbReference type="PANTHER" id="PTHR34136:SF1">
    <property type="entry name" value="UDP-N-ACETYL-D-MANNOSAMINURONIC ACID TRANSFERASE"/>
    <property type="match status" value="1"/>
</dbReference>
<gene>
    <name evidence="4" type="ordered locus">Tresu_0066</name>
</gene>
<feature type="transmembrane region" description="Helical" evidence="3">
    <location>
        <begin position="224"/>
        <end position="243"/>
    </location>
</feature>
<dbReference type="PANTHER" id="PTHR34136">
    <property type="match status" value="1"/>
</dbReference>
<dbReference type="STRING" id="869209.Tresu_0066"/>
<evidence type="ECO:0000313" key="4">
    <source>
        <dbReference type="EMBL" id="AEB13036.1"/>
    </source>
</evidence>
<dbReference type="GO" id="GO:0016758">
    <property type="term" value="F:hexosyltransferase activity"/>
    <property type="evidence" value="ECO:0007669"/>
    <property type="project" value="TreeGrafter"/>
</dbReference>
<evidence type="ECO:0000256" key="2">
    <source>
        <dbReference type="ARBA" id="ARBA00022679"/>
    </source>
</evidence>
<keyword evidence="3" id="KW-0472">Membrane</keyword>
<dbReference type="InterPro" id="IPR004629">
    <property type="entry name" value="WecG_TagA_CpsF"/>
</dbReference>
<sequence length="246" mass="28568">MAVQRIKLLGVPVDVCSKQDLEEKILQLLEKKGPSQISFITIWDFMKIRCKNEYAESIRNADLILPISKSILSGAKFLNKTVPFRYNPFDAFISILSILESRYKSFYIFGGRKKALAAAEKNMRSTFRGLQIVGRCVGYYQKQDEENIIQAISKASPSLVLVSEGIKKKDFWSYSNKEKFSSGIFLYYRDAVGILSKRIKRVNPKVFEKGHEVWGEIIRNPLRIFLIFPFLWYIILLVWTKLFKKD</sequence>
<keyword evidence="3" id="KW-0812">Transmembrane</keyword>
<evidence type="ECO:0000256" key="3">
    <source>
        <dbReference type="SAM" id="Phobius"/>
    </source>
</evidence>
<organism evidence="4 5">
    <name type="scientific">Treponema succinifaciens (strain ATCC 33096 / DSM 2489 / 6091)</name>
    <dbReference type="NCBI Taxonomy" id="869209"/>
    <lineage>
        <taxon>Bacteria</taxon>
        <taxon>Pseudomonadati</taxon>
        <taxon>Spirochaetota</taxon>
        <taxon>Spirochaetia</taxon>
        <taxon>Spirochaetales</taxon>
        <taxon>Treponemataceae</taxon>
        <taxon>Treponema</taxon>
    </lineage>
</organism>
<proteinExistence type="predicted"/>
<dbReference type="GeneID" id="302997316"/>
<dbReference type="eggNOG" id="COG1922">
    <property type="taxonomic scope" value="Bacteria"/>
</dbReference>
<dbReference type="OrthoDB" id="357801at2"/>